<evidence type="ECO:0000313" key="6">
    <source>
        <dbReference type="EMBL" id="CZR64491.1"/>
    </source>
</evidence>
<keyword evidence="3" id="KW-0547">Nucleotide-binding</keyword>
<evidence type="ECO:0000256" key="3">
    <source>
        <dbReference type="ARBA" id="ARBA00022741"/>
    </source>
</evidence>
<dbReference type="GO" id="GO:0005524">
    <property type="term" value="F:ATP binding"/>
    <property type="evidence" value="ECO:0007669"/>
    <property type="project" value="UniProtKB-KW"/>
</dbReference>
<dbReference type="OrthoDB" id="6500128at2759"/>
<dbReference type="GO" id="GO:0042626">
    <property type="term" value="F:ATPase-coupled transmembrane transporter activity"/>
    <property type="evidence" value="ECO:0007669"/>
    <property type="project" value="TreeGrafter"/>
</dbReference>
<comment type="subcellular location">
    <subcellularLocation>
        <location evidence="1">Endomembrane system</location>
        <topology evidence="1">Multi-pass membrane protein</topology>
    </subcellularLocation>
</comment>
<name>A0A1L7XHI5_9HELO</name>
<reference evidence="6 7" key="1">
    <citation type="submission" date="2016-03" db="EMBL/GenBank/DDBJ databases">
        <authorList>
            <person name="Ploux O."/>
        </authorList>
    </citation>
    <scope>NUCLEOTIDE SEQUENCE [LARGE SCALE GENOMIC DNA]</scope>
    <source>
        <strain evidence="6 7">UAMH 11012</strain>
    </source>
</reference>
<gene>
    <name evidence="6" type="ORF">PAC_14389</name>
</gene>
<dbReference type="EMBL" id="FJOG01000026">
    <property type="protein sequence ID" value="CZR64491.1"/>
    <property type="molecule type" value="Genomic_DNA"/>
</dbReference>
<dbReference type="Gene3D" id="3.40.50.300">
    <property type="entry name" value="P-loop containing nucleotide triphosphate hydrolases"/>
    <property type="match status" value="2"/>
</dbReference>
<dbReference type="PROSITE" id="PS50893">
    <property type="entry name" value="ABC_TRANSPORTER_2"/>
    <property type="match status" value="1"/>
</dbReference>
<keyword evidence="4" id="KW-0067">ATP-binding</keyword>
<dbReference type="PROSITE" id="PS00211">
    <property type="entry name" value="ABC_TRANSPORTER_1"/>
    <property type="match status" value="1"/>
</dbReference>
<sequence length="313" mass="34291">MNLLDRADYPKHIAMHFDDADLDSIHPCPCFPKICSYQGNMTLTELTSHLSHVHSIQKAKVSREERHKNAIVLSERSVNIQTAIGEGKPSKKPGADFIVTADTRAQRLEALFCCTSHKTGAGESSLSLSLFRIIEPSDGSISIDNLSTSTIGLLDLRQRLTIIPQDTALFEGTIRVLEYARLKDHVASMTGGLEAKVYEGGSNLSQGQKQLLSLARALFTPTTILVLDEATAAVDVETDTLLQETLHNSSFSNRTIITIAHRINTIIDRDRIVVLDKGEVAEFDTPAALILQKGLFYEPIKEAGLLESAVAQN</sequence>
<dbReference type="InterPro" id="IPR003439">
    <property type="entry name" value="ABC_transporter-like_ATP-bd"/>
</dbReference>
<proteinExistence type="predicted"/>
<dbReference type="GO" id="GO:0000329">
    <property type="term" value="C:fungal-type vacuole membrane"/>
    <property type="evidence" value="ECO:0007669"/>
    <property type="project" value="UniProtKB-ARBA"/>
</dbReference>
<protein>
    <recommendedName>
        <fullName evidence="5">ABC transporter domain-containing protein</fullName>
    </recommendedName>
</protein>
<dbReference type="SUPFAM" id="SSF52540">
    <property type="entry name" value="P-loop containing nucleoside triphosphate hydrolases"/>
    <property type="match status" value="1"/>
</dbReference>
<evidence type="ECO:0000259" key="5">
    <source>
        <dbReference type="PROSITE" id="PS50893"/>
    </source>
</evidence>
<keyword evidence="2" id="KW-0677">Repeat</keyword>
<dbReference type="PANTHER" id="PTHR24223:SF443">
    <property type="entry name" value="MULTIDRUG-RESISTANCE LIKE PROTEIN 1, ISOFORM I"/>
    <property type="match status" value="1"/>
</dbReference>
<dbReference type="InterPro" id="IPR017871">
    <property type="entry name" value="ABC_transporter-like_CS"/>
</dbReference>
<dbReference type="GO" id="GO:0016887">
    <property type="term" value="F:ATP hydrolysis activity"/>
    <property type="evidence" value="ECO:0007669"/>
    <property type="project" value="InterPro"/>
</dbReference>
<feature type="domain" description="ABC transporter" evidence="5">
    <location>
        <begin position="75"/>
        <end position="302"/>
    </location>
</feature>
<evidence type="ECO:0000256" key="2">
    <source>
        <dbReference type="ARBA" id="ARBA00022737"/>
    </source>
</evidence>
<organism evidence="6 7">
    <name type="scientific">Phialocephala subalpina</name>
    <dbReference type="NCBI Taxonomy" id="576137"/>
    <lineage>
        <taxon>Eukaryota</taxon>
        <taxon>Fungi</taxon>
        <taxon>Dikarya</taxon>
        <taxon>Ascomycota</taxon>
        <taxon>Pezizomycotina</taxon>
        <taxon>Leotiomycetes</taxon>
        <taxon>Helotiales</taxon>
        <taxon>Mollisiaceae</taxon>
        <taxon>Phialocephala</taxon>
        <taxon>Phialocephala fortinii species complex</taxon>
    </lineage>
</organism>
<evidence type="ECO:0000313" key="7">
    <source>
        <dbReference type="Proteomes" id="UP000184330"/>
    </source>
</evidence>
<accession>A0A1L7XHI5</accession>
<keyword evidence="7" id="KW-1185">Reference proteome</keyword>
<dbReference type="PANTHER" id="PTHR24223">
    <property type="entry name" value="ATP-BINDING CASSETTE SUB-FAMILY C"/>
    <property type="match status" value="1"/>
</dbReference>
<evidence type="ECO:0000256" key="4">
    <source>
        <dbReference type="ARBA" id="ARBA00022840"/>
    </source>
</evidence>
<dbReference type="InterPro" id="IPR027417">
    <property type="entry name" value="P-loop_NTPase"/>
</dbReference>
<dbReference type="Pfam" id="PF00005">
    <property type="entry name" value="ABC_tran"/>
    <property type="match status" value="1"/>
</dbReference>
<dbReference type="InterPro" id="IPR050173">
    <property type="entry name" value="ABC_transporter_C-like"/>
</dbReference>
<dbReference type="AlphaFoldDB" id="A0A1L7XHI5"/>
<dbReference type="Proteomes" id="UP000184330">
    <property type="component" value="Unassembled WGS sequence"/>
</dbReference>
<dbReference type="STRING" id="576137.A0A1L7XHI5"/>
<dbReference type="GO" id="GO:0012505">
    <property type="term" value="C:endomembrane system"/>
    <property type="evidence" value="ECO:0007669"/>
    <property type="project" value="UniProtKB-SubCell"/>
</dbReference>
<evidence type="ECO:0000256" key="1">
    <source>
        <dbReference type="ARBA" id="ARBA00004127"/>
    </source>
</evidence>